<evidence type="ECO:0000313" key="2">
    <source>
        <dbReference type="Proteomes" id="UP000594508"/>
    </source>
</evidence>
<organism evidence="1 2">
    <name type="scientific">Campylobacter concisus</name>
    <dbReference type="NCBI Taxonomy" id="199"/>
    <lineage>
        <taxon>Bacteria</taxon>
        <taxon>Pseudomonadati</taxon>
        <taxon>Campylobacterota</taxon>
        <taxon>Epsilonproteobacteria</taxon>
        <taxon>Campylobacterales</taxon>
        <taxon>Campylobacteraceae</taxon>
        <taxon>Campylobacter</taxon>
    </lineage>
</organism>
<dbReference type="Proteomes" id="UP000594508">
    <property type="component" value="Chromosome"/>
</dbReference>
<protein>
    <submittedName>
        <fullName evidence="1">Uncharacterized protein</fullName>
    </submittedName>
</protein>
<gene>
    <name evidence="1" type="ORF">CVT00_09835</name>
</gene>
<reference evidence="1 2" key="1">
    <citation type="journal article" date="2018" name="Emerg. Microbes Infect.">
        <title>Genomic analysis of oral Campylobacter concisus strains identified a potential bacterial molecular marker associated with active Crohn's disease.</title>
        <authorList>
            <person name="Liu F."/>
            <person name="Ma R."/>
            <person name="Tay C.Y.A."/>
            <person name="Octavia S."/>
            <person name="Lan R."/>
            <person name="Chung H.K.L."/>
            <person name="Riordan S.M."/>
            <person name="Grimm M.C."/>
            <person name="Leong R.W."/>
            <person name="Tanaka M.M."/>
            <person name="Connor S."/>
            <person name="Zhang L."/>
        </authorList>
    </citation>
    <scope>NUCLEOTIDE SEQUENCE [LARGE SCALE GENOMIC DNA]</scope>
    <source>
        <strain evidence="1 2">P1CDO2</strain>
    </source>
</reference>
<sequence length="65" mass="7722">MTTTIDFKNADYGFIELIKEMARQANVEFEQRDKVSRLDRAIKEIENGEVERFKTFEEFEKSLDA</sequence>
<proteinExistence type="predicted"/>
<dbReference type="RefSeq" id="WP_196376856.1">
    <property type="nucleotide sequence ID" value="NZ_CP060707.1"/>
</dbReference>
<dbReference type="AlphaFoldDB" id="A0A7S9RDU3"/>
<accession>A0A7S9RDU3</accession>
<dbReference type="EMBL" id="CP060707">
    <property type="protein sequence ID" value="QPH89921.1"/>
    <property type="molecule type" value="Genomic_DNA"/>
</dbReference>
<name>A0A7S9RDU3_9BACT</name>
<evidence type="ECO:0000313" key="1">
    <source>
        <dbReference type="EMBL" id="QPH89921.1"/>
    </source>
</evidence>